<dbReference type="AlphaFoldDB" id="A0A9Q1CED3"/>
<organism evidence="2 3">
    <name type="scientific">Holothuria leucospilota</name>
    <name type="common">Black long sea cucumber</name>
    <name type="synonym">Mertensiothuria leucospilota</name>
    <dbReference type="NCBI Taxonomy" id="206669"/>
    <lineage>
        <taxon>Eukaryota</taxon>
        <taxon>Metazoa</taxon>
        <taxon>Echinodermata</taxon>
        <taxon>Eleutherozoa</taxon>
        <taxon>Echinozoa</taxon>
        <taxon>Holothuroidea</taxon>
        <taxon>Aspidochirotacea</taxon>
        <taxon>Aspidochirotida</taxon>
        <taxon>Holothuriidae</taxon>
        <taxon>Holothuria</taxon>
    </lineage>
</organism>
<feature type="region of interest" description="Disordered" evidence="1">
    <location>
        <begin position="107"/>
        <end position="135"/>
    </location>
</feature>
<comment type="caution">
    <text evidence="2">The sequence shown here is derived from an EMBL/GenBank/DDBJ whole genome shotgun (WGS) entry which is preliminary data.</text>
</comment>
<dbReference type="Proteomes" id="UP001152320">
    <property type="component" value="Chromosome 4"/>
</dbReference>
<name>A0A9Q1CED3_HOLLE</name>
<keyword evidence="3" id="KW-1185">Reference proteome</keyword>
<gene>
    <name evidence="2" type="ORF">HOLleu_10157</name>
</gene>
<accession>A0A9Q1CED3</accession>
<sequence>MPVVKTLDLNDTLETVFDCLNDTKETVFEETWSDCSSEIEDEHLIRDNPIGIFQLSSENLLEDDHVSTDEQRYSPISLSPKKRSRKSISGSLSSLLSDEVTFTNNTLHKDVRHGENISSTADEGASEMQEEDDQLFLYLSP</sequence>
<evidence type="ECO:0000313" key="2">
    <source>
        <dbReference type="EMBL" id="KAJ8043178.1"/>
    </source>
</evidence>
<protein>
    <submittedName>
        <fullName evidence="2">Uncharacterized protein</fullName>
    </submittedName>
</protein>
<dbReference type="EMBL" id="JAIZAY010000004">
    <property type="protein sequence ID" value="KAJ8043178.1"/>
    <property type="molecule type" value="Genomic_DNA"/>
</dbReference>
<reference evidence="2" key="1">
    <citation type="submission" date="2021-10" db="EMBL/GenBank/DDBJ databases">
        <title>Tropical sea cucumber genome reveals ecological adaptation and Cuvierian tubules defense mechanism.</title>
        <authorList>
            <person name="Chen T."/>
        </authorList>
    </citation>
    <scope>NUCLEOTIDE SEQUENCE</scope>
    <source>
        <strain evidence="2">Nanhai2018</strain>
        <tissue evidence="2">Muscle</tissue>
    </source>
</reference>
<evidence type="ECO:0000256" key="1">
    <source>
        <dbReference type="SAM" id="MobiDB-lite"/>
    </source>
</evidence>
<evidence type="ECO:0000313" key="3">
    <source>
        <dbReference type="Proteomes" id="UP001152320"/>
    </source>
</evidence>
<proteinExistence type="predicted"/>
<feature type="region of interest" description="Disordered" evidence="1">
    <location>
        <begin position="64"/>
        <end position="86"/>
    </location>
</feature>
<feature type="compositionally biased region" description="Acidic residues" evidence="1">
    <location>
        <begin position="124"/>
        <end position="134"/>
    </location>
</feature>